<comment type="caution">
    <text evidence="1">The sequence shown here is derived from an EMBL/GenBank/DDBJ whole genome shotgun (WGS) entry which is preliminary data.</text>
</comment>
<gene>
    <name evidence="1" type="ORF">BAGA_18450</name>
</gene>
<dbReference type="EMBL" id="JOTM01000003">
    <property type="protein sequence ID" value="KEK25069.1"/>
    <property type="molecule type" value="Genomic_DNA"/>
</dbReference>
<name>A0A073KCU5_9BACI</name>
<reference evidence="1 2" key="1">
    <citation type="submission" date="2014-06" db="EMBL/GenBank/DDBJ databases">
        <title>Draft genome sequence of Bacillus gaemokensis JCM 15801 (MCCC 1A00707).</title>
        <authorList>
            <person name="Lai Q."/>
            <person name="Liu Y."/>
            <person name="Shao Z."/>
        </authorList>
    </citation>
    <scope>NUCLEOTIDE SEQUENCE [LARGE SCALE GENOMIC DNA]</scope>
    <source>
        <strain evidence="1 2">JCM 15801</strain>
    </source>
</reference>
<keyword evidence="2" id="KW-1185">Reference proteome</keyword>
<dbReference type="OrthoDB" id="1260738at2"/>
<dbReference type="InterPro" id="IPR007263">
    <property type="entry name" value="DCC1-like"/>
</dbReference>
<dbReference type="eggNOG" id="COG3011">
    <property type="taxonomic scope" value="Bacteria"/>
</dbReference>
<organism evidence="1 2">
    <name type="scientific">Bacillus gaemokensis</name>
    <dbReference type="NCBI Taxonomy" id="574375"/>
    <lineage>
        <taxon>Bacteria</taxon>
        <taxon>Bacillati</taxon>
        <taxon>Bacillota</taxon>
        <taxon>Bacilli</taxon>
        <taxon>Bacillales</taxon>
        <taxon>Bacillaceae</taxon>
        <taxon>Bacillus</taxon>
        <taxon>Bacillus cereus group</taxon>
    </lineage>
</organism>
<evidence type="ECO:0000313" key="1">
    <source>
        <dbReference type="EMBL" id="KEK25069.1"/>
    </source>
</evidence>
<protein>
    <submittedName>
        <fullName evidence="1">Thioredoxin</fullName>
    </submittedName>
</protein>
<proteinExistence type="predicted"/>
<dbReference type="STRING" id="574375.AZF08_10560"/>
<dbReference type="Proteomes" id="UP000027778">
    <property type="component" value="Unassembled WGS sequence"/>
</dbReference>
<accession>A0A073KCU5</accession>
<dbReference type="GO" id="GO:0015035">
    <property type="term" value="F:protein-disulfide reductase activity"/>
    <property type="evidence" value="ECO:0007669"/>
    <property type="project" value="InterPro"/>
</dbReference>
<dbReference type="InterPro" id="IPR036249">
    <property type="entry name" value="Thioredoxin-like_sf"/>
</dbReference>
<dbReference type="RefSeq" id="WP_033673723.1">
    <property type="nucleotide sequence ID" value="NZ_JOTM01000003.1"/>
</dbReference>
<sequence length="127" mass="14983">MLVFYDSWCTMCTAVAERTKKLDKKGAMKFVSFRDKNVVEEYQLSEALQSKMEQRLYIFKDNKWYDGIRSIYVLAKYIRAYWFAVPFIKLSMLLGFGNKVYDYIANNRKLVPVGHCYEGVCEIPSKK</sequence>
<dbReference type="SUPFAM" id="SSF52833">
    <property type="entry name" value="Thioredoxin-like"/>
    <property type="match status" value="1"/>
</dbReference>
<dbReference type="Pfam" id="PF04134">
    <property type="entry name" value="DCC1-like"/>
    <property type="match status" value="1"/>
</dbReference>
<evidence type="ECO:0000313" key="2">
    <source>
        <dbReference type="Proteomes" id="UP000027778"/>
    </source>
</evidence>
<dbReference type="AlphaFoldDB" id="A0A073KCU5"/>